<dbReference type="PANTHER" id="PTHR35381">
    <property type="entry name" value="EF-HAND DOMAIN-CONTAINING PROTEIN"/>
    <property type="match status" value="1"/>
</dbReference>
<protein>
    <recommendedName>
        <fullName evidence="4">PFU domain-containing protein</fullName>
    </recommendedName>
</protein>
<evidence type="ECO:0000313" key="3">
    <source>
        <dbReference type="Proteomes" id="UP001445335"/>
    </source>
</evidence>
<evidence type="ECO:0000256" key="1">
    <source>
        <dbReference type="SAM" id="MobiDB-lite"/>
    </source>
</evidence>
<name>A0AAW1RH95_9CHLO</name>
<dbReference type="EMBL" id="JALJOU010000040">
    <property type="protein sequence ID" value="KAK9832637.1"/>
    <property type="molecule type" value="Genomic_DNA"/>
</dbReference>
<dbReference type="PANTHER" id="PTHR35381:SF1">
    <property type="entry name" value="EF-HAND DOMAIN-CONTAINING PROTEIN"/>
    <property type="match status" value="1"/>
</dbReference>
<organism evidence="2 3">
    <name type="scientific">Elliptochloris bilobata</name>
    <dbReference type="NCBI Taxonomy" id="381761"/>
    <lineage>
        <taxon>Eukaryota</taxon>
        <taxon>Viridiplantae</taxon>
        <taxon>Chlorophyta</taxon>
        <taxon>core chlorophytes</taxon>
        <taxon>Trebouxiophyceae</taxon>
        <taxon>Trebouxiophyceae incertae sedis</taxon>
        <taxon>Elliptochloris clade</taxon>
        <taxon>Elliptochloris</taxon>
    </lineage>
</organism>
<feature type="region of interest" description="Disordered" evidence="1">
    <location>
        <begin position="136"/>
        <end position="232"/>
    </location>
</feature>
<feature type="compositionally biased region" description="Low complexity" evidence="1">
    <location>
        <begin position="23"/>
        <end position="56"/>
    </location>
</feature>
<keyword evidence="3" id="KW-1185">Reference proteome</keyword>
<dbReference type="Proteomes" id="UP001445335">
    <property type="component" value="Unassembled WGS sequence"/>
</dbReference>
<feature type="region of interest" description="Disordered" evidence="1">
    <location>
        <begin position="500"/>
        <end position="523"/>
    </location>
</feature>
<reference evidence="2 3" key="1">
    <citation type="journal article" date="2024" name="Nat. Commun.">
        <title>Phylogenomics reveals the evolutionary origins of lichenization in chlorophyte algae.</title>
        <authorList>
            <person name="Puginier C."/>
            <person name="Libourel C."/>
            <person name="Otte J."/>
            <person name="Skaloud P."/>
            <person name="Haon M."/>
            <person name="Grisel S."/>
            <person name="Petersen M."/>
            <person name="Berrin J.G."/>
            <person name="Delaux P.M."/>
            <person name="Dal Grande F."/>
            <person name="Keller J."/>
        </authorList>
    </citation>
    <scope>NUCLEOTIDE SEQUENCE [LARGE SCALE GENOMIC DNA]</scope>
    <source>
        <strain evidence="2 3">SAG 245.80</strain>
    </source>
</reference>
<feature type="region of interest" description="Disordered" evidence="1">
    <location>
        <begin position="637"/>
        <end position="661"/>
    </location>
</feature>
<accession>A0AAW1RH95</accession>
<sequence>MEDRRDAAPGAAEQQARRDAQREAAAGAADPANGAAGAMPGGAPAAAPAENPIAADGAGGSEQPLLLVTTVSISGDLSDRIELRLGDCPLAAAREFCARHALPDEVVAPLAEHLAANLERVPGAGVEDGLVRVRPTQSAPAAAGPWQRNGAASPCGDGDEEVASRLRHAGPPGAPGDGSAAPARARGDGDGYLSAGERHTGGSGPFLYQPPAHRRARSDVGAERLRRSASPPRMARGLGLGYRLGYGAGTAAREVHERLYFNANEMRARKVAQQRLREEAREADAQSGRGGMTFVSAELTRGRTAQGFGSYGALLYAEGVEDRRRREQLAERQRAAAEEAEVAGATWTPQISALARDLRRSDNRKAWQRLAQTSSARSQERLAAMRRESAAAEVAECTFVPAIDDRSRSLMSQRTQALQEQRVPGYEHLWQDAVRRQQRAAADALRPPEGATFTPRLHAPRAHMVAAPDARPSIADRLYKVKARSDARLAAAIAEAEHPRDPATGRPLFVPATGRPPAHDRNRAGMPIGEYLYRMQAEVDDKKARLARLAAMQCAADASASYTNALSLRLTEGLKSRRFAQIFEYLAQDGQPDIDLLGLVAADPAGLLAALDAEVLADVTAAAHIFAQRVLARGMASGDGDGGDAGSEPASPGRGSINPIISSRGVPAGADALAALLGADGLPVPGTPRVDGPTLAGLLSEAVARQPTPPRAYLLPSPAARHAPPEQLFHPRTLARSTELVARLRPAPQPVHETLFHVAAAMAARRRERAAAQEAAALAECTFRPARLAGHVAAHGRALKAAAAPAARAPLAPAGQLPAPAEPKAQSVAARMAAAAAALGSGLAAVPQPPPADPEPNPWDAAPWLSAEGCVAHVREGAPRQGGAALKPYLGLTLDVPLPPAAELLAAARAVAAEGAGDLDSRAQGVLLGVQRETGASNPIEVQPALTDGHVPPMELPSPSGLAALQDLAALG</sequence>
<evidence type="ECO:0008006" key="4">
    <source>
        <dbReference type="Google" id="ProtNLM"/>
    </source>
</evidence>
<feature type="region of interest" description="Disordered" evidence="1">
    <location>
        <begin position="1"/>
        <end position="60"/>
    </location>
</feature>
<comment type="caution">
    <text evidence="2">The sequence shown here is derived from an EMBL/GenBank/DDBJ whole genome shotgun (WGS) entry which is preliminary data.</text>
</comment>
<gene>
    <name evidence="2" type="ORF">WJX81_006000</name>
</gene>
<feature type="compositionally biased region" description="Basic and acidic residues" evidence="1">
    <location>
        <begin position="217"/>
        <end position="226"/>
    </location>
</feature>
<dbReference type="AlphaFoldDB" id="A0AAW1RH95"/>
<proteinExistence type="predicted"/>
<evidence type="ECO:0000313" key="2">
    <source>
        <dbReference type="EMBL" id="KAK9832637.1"/>
    </source>
</evidence>